<feature type="chain" id="PRO_5026051919" evidence="1">
    <location>
        <begin position="23"/>
        <end position="89"/>
    </location>
</feature>
<accession>A0A6G1HK82</accession>
<sequence length="89" mass="10383">MWLLECTLSALGLLNQLHSSQSINLNSNNHTSKKWQRTYTIIKYLMSSKERQARLTHSRPTPKAVDSDELRAERLREQEEIFDYLCTSG</sequence>
<dbReference type="AlphaFoldDB" id="A0A6G1HK82"/>
<reference evidence="2" key="1">
    <citation type="journal article" date="2020" name="Stud. Mycol.">
        <title>101 Dothideomycetes genomes: a test case for predicting lifestyles and emergence of pathogens.</title>
        <authorList>
            <person name="Haridas S."/>
            <person name="Albert R."/>
            <person name="Binder M."/>
            <person name="Bloem J."/>
            <person name="Labutti K."/>
            <person name="Salamov A."/>
            <person name="Andreopoulos B."/>
            <person name="Baker S."/>
            <person name="Barry K."/>
            <person name="Bills G."/>
            <person name="Bluhm B."/>
            <person name="Cannon C."/>
            <person name="Castanera R."/>
            <person name="Culley D."/>
            <person name="Daum C."/>
            <person name="Ezra D."/>
            <person name="Gonzalez J."/>
            <person name="Henrissat B."/>
            <person name="Kuo A."/>
            <person name="Liang C."/>
            <person name="Lipzen A."/>
            <person name="Lutzoni F."/>
            <person name="Magnuson J."/>
            <person name="Mondo S."/>
            <person name="Nolan M."/>
            <person name="Ohm R."/>
            <person name="Pangilinan J."/>
            <person name="Park H.-J."/>
            <person name="Ramirez L."/>
            <person name="Alfaro M."/>
            <person name="Sun H."/>
            <person name="Tritt A."/>
            <person name="Yoshinaga Y."/>
            <person name="Zwiers L.-H."/>
            <person name="Turgeon B."/>
            <person name="Goodwin S."/>
            <person name="Spatafora J."/>
            <person name="Crous P."/>
            <person name="Grigoriev I."/>
        </authorList>
    </citation>
    <scope>NUCLEOTIDE SEQUENCE</scope>
    <source>
        <strain evidence="2">CBS 262.69</strain>
    </source>
</reference>
<keyword evidence="3" id="KW-1185">Reference proteome</keyword>
<gene>
    <name evidence="2" type="ORF">EJ06DRAFT_534005</name>
</gene>
<organism evidence="2 3">
    <name type="scientific">Trichodelitschia bisporula</name>
    <dbReference type="NCBI Taxonomy" id="703511"/>
    <lineage>
        <taxon>Eukaryota</taxon>
        <taxon>Fungi</taxon>
        <taxon>Dikarya</taxon>
        <taxon>Ascomycota</taxon>
        <taxon>Pezizomycotina</taxon>
        <taxon>Dothideomycetes</taxon>
        <taxon>Dothideomycetes incertae sedis</taxon>
        <taxon>Phaeotrichales</taxon>
        <taxon>Phaeotrichaceae</taxon>
        <taxon>Trichodelitschia</taxon>
    </lineage>
</organism>
<name>A0A6G1HK82_9PEZI</name>
<evidence type="ECO:0000313" key="3">
    <source>
        <dbReference type="Proteomes" id="UP000799640"/>
    </source>
</evidence>
<protein>
    <submittedName>
        <fullName evidence="2">Uncharacterized protein</fullName>
    </submittedName>
</protein>
<keyword evidence="1" id="KW-0732">Signal</keyword>
<evidence type="ECO:0000313" key="2">
    <source>
        <dbReference type="EMBL" id="KAF2396269.1"/>
    </source>
</evidence>
<evidence type="ECO:0000256" key="1">
    <source>
        <dbReference type="SAM" id="SignalP"/>
    </source>
</evidence>
<dbReference type="Proteomes" id="UP000799640">
    <property type="component" value="Unassembled WGS sequence"/>
</dbReference>
<proteinExistence type="predicted"/>
<feature type="signal peptide" evidence="1">
    <location>
        <begin position="1"/>
        <end position="22"/>
    </location>
</feature>
<dbReference type="EMBL" id="ML996707">
    <property type="protein sequence ID" value="KAF2396269.1"/>
    <property type="molecule type" value="Genomic_DNA"/>
</dbReference>